<dbReference type="AlphaFoldDB" id="A0A2P6AVH0"/>
<protein>
    <recommendedName>
        <fullName evidence="11">Aromatic hydrocarbon degradation protein</fullName>
    </recommendedName>
</protein>
<evidence type="ECO:0000256" key="5">
    <source>
        <dbReference type="ARBA" id="ARBA00022729"/>
    </source>
</evidence>
<keyword evidence="4" id="KW-0812">Transmembrane</keyword>
<feature type="region of interest" description="Disordered" evidence="8">
    <location>
        <begin position="50"/>
        <end position="71"/>
    </location>
</feature>
<dbReference type="PANTHER" id="PTHR35093">
    <property type="entry name" value="OUTER MEMBRANE PROTEIN NMB0088-RELATED"/>
    <property type="match status" value="1"/>
</dbReference>
<evidence type="ECO:0000256" key="8">
    <source>
        <dbReference type="SAM" id="MobiDB-lite"/>
    </source>
</evidence>
<reference evidence="10" key="1">
    <citation type="submission" date="2018-02" db="EMBL/GenBank/DDBJ databases">
        <title>Genome sequencing of Solimonas sp. HR-BB.</title>
        <authorList>
            <person name="Lee Y."/>
            <person name="Jeon C.O."/>
        </authorList>
    </citation>
    <scope>NUCLEOTIDE SEQUENCE [LARGE SCALE GENOMIC DNA]</scope>
    <source>
        <strain evidence="10">HR-E</strain>
    </source>
</reference>
<evidence type="ECO:0000256" key="3">
    <source>
        <dbReference type="ARBA" id="ARBA00022452"/>
    </source>
</evidence>
<keyword evidence="10" id="KW-1185">Reference proteome</keyword>
<accession>A0A2P6AVH0</accession>
<evidence type="ECO:0000256" key="6">
    <source>
        <dbReference type="ARBA" id="ARBA00023136"/>
    </source>
</evidence>
<organism evidence="9 10">
    <name type="scientific">Amnimonas aquatica</name>
    <dbReference type="NCBI Taxonomy" id="2094561"/>
    <lineage>
        <taxon>Bacteria</taxon>
        <taxon>Pseudomonadati</taxon>
        <taxon>Pseudomonadota</taxon>
        <taxon>Gammaproteobacteria</taxon>
        <taxon>Moraxellales</taxon>
        <taxon>Moraxellaceae</taxon>
        <taxon>Amnimonas</taxon>
    </lineage>
</organism>
<dbReference type="PANTHER" id="PTHR35093:SF8">
    <property type="entry name" value="OUTER MEMBRANE PROTEIN NMB0088-RELATED"/>
    <property type="match status" value="1"/>
</dbReference>
<dbReference type="GO" id="GO:0015483">
    <property type="term" value="F:long-chain fatty acid transporting porin activity"/>
    <property type="evidence" value="ECO:0007669"/>
    <property type="project" value="TreeGrafter"/>
</dbReference>
<evidence type="ECO:0008006" key="11">
    <source>
        <dbReference type="Google" id="ProtNLM"/>
    </source>
</evidence>
<keyword evidence="6" id="KW-0472">Membrane</keyword>
<dbReference type="SUPFAM" id="SSF56935">
    <property type="entry name" value="Porins"/>
    <property type="match status" value="1"/>
</dbReference>
<dbReference type="Proteomes" id="UP000243900">
    <property type="component" value="Unassembled WGS sequence"/>
</dbReference>
<keyword evidence="5" id="KW-0732">Signal</keyword>
<comment type="similarity">
    <text evidence="2">Belongs to the OmpP1/FadL family.</text>
</comment>
<dbReference type="InterPro" id="IPR005017">
    <property type="entry name" value="OMPP1/FadL/TodX"/>
</dbReference>
<dbReference type="GO" id="GO:0009279">
    <property type="term" value="C:cell outer membrane"/>
    <property type="evidence" value="ECO:0007669"/>
    <property type="project" value="UniProtKB-SubCell"/>
</dbReference>
<evidence type="ECO:0000313" key="9">
    <source>
        <dbReference type="EMBL" id="PQA52231.1"/>
    </source>
</evidence>
<dbReference type="Gene3D" id="2.40.160.60">
    <property type="entry name" value="Outer membrane protein transport protein (OMPP1/FadL/TodX)"/>
    <property type="match status" value="1"/>
</dbReference>
<evidence type="ECO:0000313" key="10">
    <source>
        <dbReference type="Proteomes" id="UP000243900"/>
    </source>
</evidence>
<keyword evidence="3" id="KW-1134">Transmembrane beta strand</keyword>
<comment type="caution">
    <text evidence="9">The sequence shown here is derived from an EMBL/GenBank/DDBJ whole genome shotgun (WGS) entry which is preliminary data.</text>
</comment>
<evidence type="ECO:0000256" key="1">
    <source>
        <dbReference type="ARBA" id="ARBA00004571"/>
    </source>
</evidence>
<evidence type="ECO:0000256" key="2">
    <source>
        <dbReference type="ARBA" id="ARBA00008163"/>
    </source>
</evidence>
<sequence length="335" mass="35509">MGTAQASGAEAEDASVVFFNPAGMVRLKTTTVSQGGQVLSVRGRFVNDGTTQFEQGKTNDGTLSTGGDEGSYHPQAIPAGQFYAVVPYSDNITLGLGIFVPYGANVNYKSDWVGRYFQDSGAIETVNINPSMAIRFDDQHSIGFGLSAQIMHMRLNAAADVQEAAFGIGKGTIQKGLSLLCSSNGLPIVGGISATVCSGLTDLATGPLIADGAGDGKLTIEGMGYGFGWNAGYMFRFNDDRTRFGLSYRSAIRQTIDADYDWDFSKVTGNIPDITGVQEGNPFSLLGALAGQISLREYVENYVRPDTKAKLKVTTPESVAASVFHQATDRLAVMG</sequence>
<feature type="non-terminal residue" evidence="9">
    <location>
        <position position="335"/>
    </location>
</feature>
<dbReference type="EMBL" id="PTQZ01000003">
    <property type="protein sequence ID" value="PQA52231.1"/>
    <property type="molecule type" value="Genomic_DNA"/>
</dbReference>
<comment type="subcellular location">
    <subcellularLocation>
        <location evidence="1">Cell outer membrane</location>
        <topology evidence="1">Multi-pass membrane protein</topology>
    </subcellularLocation>
</comment>
<name>A0A2P6AVH0_9GAMM</name>
<evidence type="ECO:0000256" key="7">
    <source>
        <dbReference type="ARBA" id="ARBA00023237"/>
    </source>
</evidence>
<dbReference type="Pfam" id="PF03349">
    <property type="entry name" value="Toluene_X"/>
    <property type="match status" value="1"/>
</dbReference>
<keyword evidence="7" id="KW-0998">Cell outer membrane</keyword>
<gene>
    <name evidence="9" type="ORF">C5O18_00280</name>
</gene>
<evidence type="ECO:0000256" key="4">
    <source>
        <dbReference type="ARBA" id="ARBA00022692"/>
    </source>
</evidence>
<proteinExistence type="inferred from homology"/>
<feature type="compositionally biased region" description="Polar residues" evidence="8">
    <location>
        <begin position="50"/>
        <end position="65"/>
    </location>
</feature>